<evidence type="ECO:0000259" key="12">
    <source>
        <dbReference type="Pfam" id="PF18296"/>
    </source>
</evidence>
<feature type="compositionally biased region" description="Polar residues" evidence="10">
    <location>
        <begin position="451"/>
        <end position="473"/>
    </location>
</feature>
<dbReference type="PANTHER" id="PTHR48249">
    <property type="entry name" value="MEDIATOR OF RNA POLYMERASE II TRANSCRIPTION SUBUNIT 13"/>
    <property type="match status" value="1"/>
</dbReference>
<comment type="subunit">
    <text evidence="9">Component of the Mediator complex.</text>
</comment>
<evidence type="ECO:0000256" key="8">
    <source>
        <dbReference type="ARBA" id="ARBA00023242"/>
    </source>
</evidence>
<evidence type="ECO:0000256" key="3">
    <source>
        <dbReference type="ARBA" id="ARBA00019618"/>
    </source>
</evidence>
<dbReference type="PANTHER" id="PTHR48249:SF3">
    <property type="entry name" value="MEDIATOR OF RNA POLYMERASE II TRANSCRIPTION SUBUNIT 13"/>
    <property type="match status" value="1"/>
</dbReference>
<feature type="region of interest" description="Disordered" evidence="10">
    <location>
        <begin position="763"/>
        <end position="794"/>
    </location>
</feature>
<dbReference type="OrthoDB" id="103819at2759"/>
<dbReference type="InterPro" id="IPR041285">
    <property type="entry name" value="MID_MedPIWI"/>
</dbReference>
<feature type="compositionally biased region" description="Polar residues" evidence="10">
    <location>
        <begin position="509"/>
        <end position="575"/>
    </location>
</feature>
<evidence type="ECO:0000256" key="1">
    <source>
        <dbReference type="ARBA" id="ARBA00004123"/>
    </source>
</evidence>
<keyword evidence="8 9" id="KW-0539">Nucleus</keyword>
<organism evidence="13 14">
    <name type="scientific">Polypedilum vanderplanki</name>
    <name type="common">Sleeping chironomid midge</name>
    <dbReference type="NCBI Taxonomy" id="319348"/>
    <lineage>
        <taxon>Eukaryota</taxon>
        <taxon>Metazoa</taxon>
        <taxon>Ecdysozoa</taxon>
        <taxon>Arthropoda</taxon>
        <taxon>Hexapoda</taxon>
        <taxon>Insecta</taxon>
        <taxon>Pterygota</taxon>
        <taxon>Neoptera</taxon>
        <taxon>Endopterygota</taxon>
        <taxon>Diptera</taxon>
        <taxon>Nematocera</taxon>
        <taxon>Chironomoidea</taxon>
        <taxon>Chironomidae</taxon>
        <taxon>Chironominae</taxon>
        <taxon>Polypedilum</taxon>
        <taxon>Polypedilum</taxon>
    </lineage>
</organism>
<evidence type="ECO:0000313" key="14">
    <source>
        <dbReference type="Proteomes" id="UP001107558"/>
    </source>
</evidence>
<evidence type="ECO:0000256" key="7">
    <source>
        <dbReference type="ARBA" id="ARBA00023163"/>
    </source>
</evidence>
<feature type="compositionally biased region" description="Low complexity" evidence="10">
    <location>
        <begin position="588"/>
        <end position="612"/>
    </location>
</feature>
<evidence type="ECO:0000256" key="10">
    <source>
        <dbReference type="SAM" id="MobiDB-lite"/>
    </source>
</evidence>
<dbReference type="Pfam" id="PF18296">
    <property type="entry name" value="MID_MedPIWI"/>
    <property type="match status" value="1"/>
</dbReference>
<keyword evidence="7 9" id="KW-0804">Transcription</keyword>
<feature type="compositionally biased region" description="Basic and acidic residues" evidence="10">
    <location>
        <begin position="1760"/>
        <end position="1770"/>
    </location>
</feature>
<dbReference type="Pfam" id="PF06333">
    <property type="entry name" value="Med13_C"/>
    <property type="match status" value="1"/>
</dbReference>
<dbReference type="Proteomes" id="UP001107558">
    <property type="component" value="Chromosome 1"/>
</dbReference>
<evidence type="ECO:0000313" key="13">
    <source>
        <dbReference type="EMBL" id="KAG5682117.1"/>
    </source>
</evidence>
<protein>
    <recommendedName>
        <fullName evidence="3 9">Mediator of RNA polymerase II transcription subunit 13</fullName>
    </recommendedName>
</protein>
<keyword evidence="5 9" id="KW-0805">Transcription regulation</keyword>
<feature type="region of interest" description="Disordered" evidence="10">
    <location>
        <begin position="1728"/>
        <end position="1785"/>
    </location>
</feature>
<proteinExistence type="inferred from homology"/>
<evidence type="ECO:0000259" key="11">
    <source>
        <dbReference type="Pfam" id="PF06333"/>
    </source>
</evidence>
<evidence type="ECO:0000256" key="4">
    <source>
        <dbReference type="ARBA" id="ARBA00022491"/>
    </source>
</evidence>
<comment type="subcellular location">
    <subcellularLocation>
        <location evidence="1 9">Nucleus</location>
    </subcellularLocation>
</comment>
<feature type="compositionally biased region" description="Low complexity" evidence="10">
    <location>
        <begin position="1744"/>
        <end position="1756"/>
    </location>
</feature>
<evidence type="ECO:0000256" key="5">
    <source>
        <dbReference type="ARBA" id="ARBA00023015"/>
    </source>
</evidence>
<feature type="region of interest" description="Disordered" evidence="10">
    <location>
        <begin position="508"/>
        <end position="630"/>
    </location>
</feature>
<evidence type="ECO:0000256" key="9">
    <source>
        <dbReference type="RuleBase" id="RU364134"/>
    </source>
</evidence>
<keyword evidence="4 9" id="KW-0678">Repressor</keyword>
<dbReference type="InterPro" id="IPR051139">
    <property type="entry name" value="Mediator_complx_sub13"/>
</dbReference>
<comment type="function">
    <text evidence="9">Component of the Mediator complex, a coactivator involved in regulated transcription of nearly all RNA polymerase II-dependent genes. Mediator functions as a bridge to convey information from gene-specific regulatory proteins to the basal RNA polymerase II transcription machinery. Mediator is recruited to promoters by direct interactions with regulatory proteins and serves as a scaffold for the assembly of a functional preinitiation complex with RNA polymerase II and the general transcription factors.</text>
</comment>
<accession>A0A9J6CJH5</accession>
<sequence length="2347" mass="264527">MTQNHQTNGASLEDCHTNFFALADLCGIKWKKLVLSERPHATADSDPLDDPVLKSYTKCLAKDILCVWRRVSQHKNDLDQTGGLGLGMFDISQNMTVTHPPLSLTAAKELWIFWYGEEPDLIDLVSPELLKSSDLGEQGSWESGLSYECRSLLFKALHNLIERCLLSREIIRLGKWFVQPVNNEDENSTAHLSFSFAFFVHGDSTVCASMDIREHPPVRHLTEDDLNNVIKSLDQNDDSCSLDGTEQKDEININNKANMQSVILAPFGLSAVLSNTKNENVDQYAEKIINDWNTFYPMKKLDNDTSSSKLPQLVEVISGGVKMLYPSKYVLITKLDVENKIDKCTNENKKCLDINRKCKTNKIETDCMEQSFSDGIQKTVSGVLPERVWQDVIMNPAYTSKSSSTDKTNNFIDVSLTSSKAEGERNNSVGSLWNFVEPCLKNSCACKRSGKSQSTGNSSLGKSSIRSYSNRTRTPFHKRSESSTSKLIDGSANESAIAAKKYNIRSADKNVSASTSGGGNSSEAQQMSIGSVGTASPMQHNSQPSSIQVNEQNAISPTQQNDASSHPSTPIIENNNDQKSEIENFKTSQEQNKSENSQQNSSHGGNDSSKSSKNIESKENQRLKRPSLMIRDCENNADEDFSTSQSLYDYSTWDAWMNHPIKRFKSDDSDHQSKFNNRSKVLEYDLYANQNQTESSNLPFSMQNNFIAQNSNDKRNNWKSCEEQKNPNNLNFIKETKIEHETDKLSAENLFTSEGLQPSYADLNKIFDNSDDNSNDDHLVDNTPPGSNKSIGCHPDLELSEHEIKRDKMTFGNFNSLTNINQTTTLHNVNSSSINALGLIRNEELSKMFPTPPSIEQHTNSSPGGICGNITDNLMETIDTAISHKMSDSYPNFGSPVEEPIDDWSYVFIPPKMANIIGSSKYAPLNNLLSQTQPPIILPNDSIYKPSWVKQREQEEMRRNQKDNTSNKIEPVATIKRDVVSSTTKPPIVMDIKKEIKTEPMSPINNSNKPNLMMANNRNIKTNDSSNTIINKLLSSKGPSISSNMYLNHNRMSIHSPLQSPSTFQQQHFNSNNNNANVMGSDGMFRKTLGMQQPPPPYDVAIHSPSLNSNMSNTNSEDVINNNNGNNKRISNLKGGMTMQRQTYSQNIAEANSLLVNVLLYDTSLNIFRDHNFDSCTICVCNATPKCVGNIRGLDSGMYLSLATNCHFHLNNDISDVIEKTFEPKTNVQIHQQFEQFDSKYMGNNYNLVNIFSNESPCSVPNTNASSIVSKYSNVVTNSSIKRSPLDLIPSYMNNSSLNLNGYADDDPIFCRCGFSAVINRRLAHQTGLFYEDEMEITGMAKDPSNYKKKSLVTLFTKRERMKSLQNLENETKPKIGEDGTIIENDKDSSQDLYFPKKVSKLFDIVRDQCTIFQNSSDTIQRTIKHMIQERYSPLIPNKHVNILEFIDAFDIVSLALEQSKFIFEKFDGYNNRQMYVPQHQQKHIEKKTIITESTISVHRWPFLNAAGPKSNQDIIRVMKSMKVLLQKAFNQNGTTGLWDAPYAVRGPLTWREFHRLAGRGIGQCEPQPVPSLVVGHDKEWLCISPYALQFWDKLLLEPYSYPRDIAYVILTPDNEFINSKVKTFFKELSTTYEMCRLGKHQPIKGWEGILKVNKAMLNNKLEYPNDEDEWLHSIDTSSKLNELIKMYAVALQQHLVPYLSKIPQDKSLLNPPESFYNYKDHHHHQRFSASLPSPMLPPHTPESNTSLSTSGNLNSCDTPKSDHDMDLKDSLNSSSINGDVINQDQPLNPPHIVLYIVEPFTSGSDSTNLERLACLSLLKLYSNVLNSIPESVKSNVSIQIIAQESITELGRDRNINRWSDHMRNLALNVFTRSYRYLSHTNNVKSLTGFGTAAVTEAFLKTKDERNMMPLRLYTPPYILSTRQAKSENADNFGQSLNEQQCTSIMYCCYCLSEDQSMLLSVITDERGEFLENCAINIDIPNRKRRRKTSARRIGLKKLMDFILGVMSQTVKSWRLVIGRIGRIGHSELKGWSWLLSKPNLVKASKYLKDICKQCSVMYTQTVPSIWSACLVTLEPDSNFRVMPDQFTPDERFSQRSTQSPLSTPQDVTCTHILVFPTSAISQSSQTAFQEQHLENALDFGEDLGILGSIDDTDDVEDDINGIQHLFDECWNDSAVGIPQTSPTRDRGSPINMDENKSRQSPGLMADTQSGSSRAMPDQEEVGQLLQQPLALGYLVSTAPTGRMPNWFWASCPHLENVCPVFLKTALHIHSPSIHKENDDIYFKEQSSKVEHPLDSNTTADVLRYVLEGYNVLSWLAMDSNTHDRLSCLPIHVQMLMQLYHLHTALA</sequence>
<dbReference type="GO" id="GO:0045944">
    <property type="term" value="P:positive regulation of transcription by RNA polymerase II"/>
    <property type="evidence" value="ECO:0007669"/>
    <property type="project" value="TreeGrafter"/>
</dbReference>
<feature type="domain" description="Mediator complex subunit Med13 C-terminal" evidence="11">
    <location>
        <begin position="1914"/>
        <end position="2336"/>
    </location>
</feature>
<evidence type="ECO:0000256" key="2">
    <source>
        <dbReference type="ARBA" id="ARBA00009354"/>
    </source>
</evidence>
<reference evidence="13" key="1">
    <citation type="submission" date="2021-03" db="EMBL/GenBank/DDBJ databases">
        <title>Chromosome level genome of the anhydrobiotic midge Polypedilum vanderplanki.</title>
        <authorList>
            <person name="Yoshida Y."/>
            <person name="Kikawada T."/>
            <person name="Gusev O."/>
        </authorList>
    </citation>
    <scope>NUCLEOTIDE SEQUENCE</scope>
    <source>
        <strain evidence="13">NIAS01</strain>
        <tissue evidence="13">Whole body or cell culture</tissue>
    </source>
</reference>
<comment type="caution">
    <text evidence="13">The sequence shown here is derived from an EMBL/GenBank/DDBJ whole genome shotgun (WGS) entry which is preliminary data.</text>
</comment>
<comment type="similarity">
    <text evidence="2 9">Belongs to the Mediator complex subunit 13 family.</text>
</comment>
<feature type="compositionally biased region" description="Basic and acidic residues" evidence="10">
    <location>
        <begin position="613"/>
        <end position="622"/>
    </location>
</feature>
<dbReference type="GO" id="GO:0003713">
    <property type="term" value="F:transcription coactivator activity"/>
    <property type="evidence" value="ECO:0007669"/>
    <property type="project" value="TreeGrafter"/>
</dbReference>
<feature type="compositionally biased region" description="Polar residues" evidence="10">
    <location>
        <begin position="1771"/>
        <end position="1785"/>
    </location>
</feature>
<evidence type="ECO:0000256" key="6">
    <source>
        <dbReference type="ARBA" id="ARBA00023159"/>
    </source>
</evidence>
<keyword evidence="14" id="KW-1185">Reference proteome</keyword>
<feature type="compositionally biased region" description="Basic and acidic residues" evidence="10">
    <location>
        <begin position="2184"/>
        <end position="2198"/>
    </location>
</feature>
<feature type="region of interest" description="Disordered" evidence="10">
    <location>
        <begin position="2174"/>
        <end position="2222"/>
    </location>
</feature>
<name>A0A9J6CJH5_POLVA</name>
<dbReference type="InterPro" id="IPR009401">
    <property type="entry name" value="Med13_C"/>
</dbReference>
<keyword evidence="6 9" id="KW-0010">Activator</keyword>
<dbReference type="GO" id="GO:0016592">
    <property type="term" value="C:mediator complex"/>
    <property type="evidence" value="ECO:0007669"/>
    <property type="project" value="InterPro"/>
</dbReference>
<gene>
    <name evidence="13" type="ORF">PVAND_011496</name>
</gene>
<dbReference type="EMBL" id="JADBJN010000001">
    <property type="protein sequence ID" value="KAG5682117.1"/>
    <property type="molecule type" value="Genomic_DNA"/>
</dbReference>
<feature type="domain" description="MID" evidence="12">
    <location>
        <begin position="1604"/>
        <end position="1874"/>
    </location>
</feature>
<feature type="region of interest" description="Disordered" evidence="10">
    <location>
        <begin position="447"/>
        <end position="489"/>
    </location>
</feature>